<keyword evidence="1" id="KW-0732">Signal</keyword>
<dbReference type="Proteomes" id="UP001162972">
    <property type="component" value="Chromosome 7"/>
</dbReference>
<sequence length="50" mass="5450">MQRCTTEMIIMVLGLSVEVHGMLSQMDPALVTYCDKIADQGGPVQVPDDL</sequence>
<feature type="non-terminal residue" evidence="2">
    <location>
        <position position="50"/>
    </location>
</feature>
<dbReference type="AlphaFoldDB" id="A0AAD6K9E0"/>
<proteinExistence type="predicted"/>
<organism evidence="2 3">
    <name type="scientific">Salix udensis</name>
    <dbReference type="NCBI Taxonomy" id="889485"/>
    <lineage>
        <taxon>Eukaryota</taxon>
        <taxon>Viridiplantae</taxon>
        <taxon>Streptophyta</taxon>
        <taxon>Embryophyta</taxon>
        <taxon>Tracheophyta</taxon>
        <taxon>Spermatophyta</taxon>
        <taxon>Magnoliopsida</taxon>
        <taxon>eudicotyledons</taxon>
        <taxon>Gunneridae</taxon>
        <taxon>Pentapetalae</taxon>
        <taxon>rosids</taxon>
        <taxon>fabids</taxon>
        <taxon>Malpighiales</taxon>
        <taxon>Salicaceae</taxon>
        <taxon>Saliceae</taxon>
        <taxon>Salix</taxon>
    </lineage>
</organism>
<reference evidence="2 3" key="1">
    <citation type="journal article" date="2023" name="Int. J. Mol. Sci.">
        <title>De Novo Assembly and Annotation of 11 Diverse Shrub Willow (Salix) Genomes Reveals Novel Gene Organization in Sex-Linked Regions.</title>
        <authorList>
            <person name="Hyden B."/>
            <person name="Feng K."/>
            <person name="Yates T.B."/>
            <person name="Jawdy S."/>
            <person name="Cereghino C."/>
            <person name="Smart L.B."/>
            <person name="Muchero W."/>
        </authorList>
    </citation>
    <scope>NUCLEOTIDE SEQUENCE [LARGE SCALE GENOMIC DNA]</scope>
    <source>
        <tissue evidence="2">Shoot tip</tissue>
    </source>
</reference>
<accession>A0AAD6K9E0</accession>
<name>A0AAD6K9E0_9ROSI</name>
<evidence type="ECO:0000256" key="1">
    <source>
        <dbReference type="SAM" id="SignalP"/>
    </source>
</evidence>
<feature type="chain" id="PRO_5042002923" evidence="1">
    <location>
        <begin position="22"/>
        <end position="50"/>
    </location>
</feature>
<dbReference type="EMBL" id="JAPFFJ010000009">
    <property type="protein sequence ID" value="KAJ6419103.1"/>
    <property type="molecule type" value="Genomic_DNA"/>
</dbReference>
<protein>
    <submittedName>
        <fullName evidence="2">Uncharacterized protein</fullName>
    </submittedName>
</protein>
<evidence type="ECO:0000313" key="2">
    <source>
        <dbReference type="EMBL" id="KAJ6419103.1"/>
    </source>
</evidence>
<feature type="signal peptide" evidence="1">
    <location>
        <begin position="1"/>
        <end position="21"/>
    </location>
</feature>
<comment type="caution">
    <text evidence="2">The sequence shown here is derived from an EMBL/GenBank/DDBJ whole genome shotgun (WGS) entry which is preliminary data.</text>
</comment>
<gene>
    <name evidence="2" type="ORF">OIU84_029248</name>
</gene>
<keyword evidence="3" id="KW-1185">Reference proteome</keyword>
<evidence type="ECO:0000313" key="3">
    <source>
        <dbReference type="Proteomes" id="UP001162972"/>
    </source>
</evidence>